<evidence type="ECO:0000313" key="2">
    <source>
        <dbReference type="EMBL" id="KAK7571114.1"/>
    </source>
</evidence>
<dbReference type="Proteomes" id="UP001367676">
    <property type="component" value="Unassembled WGS sequence"/>
</dbReference>
<accession>A0AAN9XWN6</accession>
<feature type="region of interest" description="Disordered" evidence="1">
    <location>
        <begin position="40"/>
        <end position="72"/>
    </location>
</feature>
<feature type="compositionally biased region" description="Polar residues" evidence="1">
    <location>
        <begin position="56"/>
        <end position="72"/>
    </location>
</feature>
<proteinExistence type="predicted"/>
<name>A0AAN9XWN6_9HEMI</name>
<keyword evidence="3" id="KW-1185">Reference proteome</keyword>
<evidence type="ECO:0000256" key="1">
    <source>
        <dbReference type="SAM" id="MobiDB-lite"/>
    </source>
</evidence>
<sequence length="72" mass="8099">MISQFLSANIRVYSTRDTIDNNVNSFELFDTKIKQETELISSPKSLVSDAERSSDTKSSNNQTTTTEDPGMY</sequence>
<protein>
    <submittedName>
        <fullName evidence="2">Uncharacterized protein</fullName>
    </submittedName>
</protein>
<comment type="caution">
    <text evidence="2">The sequence shown here is derived from an EMBL/GenBank/DDBJ whole genome shotgun (WGS) entry which is preliminary data.</text>
</comment>
<reference evidence="2 3" key="1">
    <citation type="submission" date="2024-03" db="EMBL/GenBank/DDBJ databases">
        <title>Adaptation during the transition from Ophiocordyceps entomopathogen to insect associate is accompanied by gene loss and intensified selection.</title>
        <authorList>
            <person name="Ward C.M."/>
            <person name="Onetto C.A."/>
            <person name="Borneman A.R."/>
        </authorList>
    </citation>
    <scope>NUCLEOTIDE SEQUENCE [LARGE SCALE GENOMIC DNA]</scope>
    <source>
        <strain evidence="2">AWRI1</strain>
        <tissue evidence="2">Single Adult Female</tissue>
    </source>
</reference>
<dbReference type="EMBL" id="JBBCAQ010000041">
    <property type="protein sequence ID" value="KAK7571114.1"/>
    <property type="molecule type" value="Genomic_DNA"/>
</dbReference>
<dbReference type="AlphaFoldDB" id="A0AAN9XWN6"/>
<evidence type="ECO:0000313" key="3">
    <source>
        <dbReference type="Proteomes" id="UP001367676"/>
    </source>
</evidence>
<organism evidence="2 3">
    <name type="scientific">Parthenolecanium corni</name>
    <dbReference type="NCBI Taxonomy" id="536013"/>
    <lineage>
        <taxon>Eukaryota</taxon>
        <taxon>Metazoa</taxon>
        <taxon>Ecdysozoa</taxon>
        <taxon>Arthropoda</taxon>
        <taxon>Hexapoda</taxon>
        <taxon>Insecta</taxon>
        <taxon>Pterygota</taxon>
        <taxon>Neoptera</taxon>
        <taxon>Paraneoptera</taxon>
        <taxon>Hemiptera</taxon>
        <taxon>Sternorrhyncha</taxon>
        <taxon>Coccoidea</taxon>
        <taxon>Coccidae</taxon>
        <taxon>Parthenolecanium</taxon>
    </lineage>
</organism>
<gene>
    <name evidence="2" type="ORF">V9T40_014718</name>
</gene>